<dbReference type="InterPro" id="IPR052155">
    <property type="entry name" value="Biofilm_reg_signaling"/>
</dbReference>
<dbReference type="Gene3D" id="3.30.70.270">
    <property type="match status" value="1"/>
</dbReference>
<keyword evidence="4" id="KW-1185">Reference proteome</keyword>
<dbReference type="SUPFAM" id="SSF55073">
    <property type="entry name" value="Nucleotide cyclase"/>
    <property type="match status" value="1"/>
</dbReference>
<dbReference type="InterPro" id="IPR043128">
    <property type="entry name" value="Rev_trsase/Diguanyl_cyclase"/>
</dbReference>
<evidence type="ECO:0000313" key="3">
    <source>
        <dbReference type="EMBL" id="GIE05776.1"/>
    </source>
</evidence>
<dbReference type="InterPro" id="IPR029787">
    <property type="entry name" value="Nucleotide_cyclase"/>
</dbReference>
<evidence type="ECO:0000313" key="4">
    <source>
        <dbReference type="Proteomes" id="UP000637628"/>
    </source>
</evidence>
<name>A0ABQ3Z7I7_9ACTN</name>
<dbReference type="Proteomes" id="UP000637628">
    <property type="component" value="Unassembled WGS sequence"/>
</dbReference>
<dbReference type="RefSeq" id="WP_203733644.1">
    <property type="nucleotide sequence ID" value="NZ_BAAATX010000009.1"/>
</dbReference>
<feature type="region of interest" description="Disordered" evidence="1">
    <location>
        <begin position="121"/>
        <end position="146"/>
    </location>
</feature>
<sequence length="146" mass="15400">MLLRLNLQSASRSGQPAAVLAVDLERFKEVNDQLGYQQGDLLLRQVAERLSATAPADATVARLGGDDFAVLLPGADQVTAEAAAELLLAELHRTFEIDGAASGWPAPPPARPAATRCCGTRTPPCTWPRRTTTASGPTTRPLTGMP</sequence>
<feature type="compositionally biased region" description="Low complexity" evidence="1">
    <location>
        <begin position="121"/>
        <end position="133"/>
    </location>
</feature>
<proteinExistence type="predicted"/>
<dbReference type="EMBL" id="BOML01000057">
    <property type="protein sequence ID" value="GIE05776.1"/>
    <property type="molecule type" value="Genomic_DNA"/>
</dbReference>
<dbReference type="PANTHER" id="PTHR44757:SF2">
    <property type="entry name" value="BIOFILM ARCHITECTURE MAINTENANCE PROTEIN MBAA"/>
    <property type="match status" value="1"/>
</dbReference>
<evidence type="ECO:0000259" key="2">
    <source>
        <dbReference type="PROSITE" id="PS50887"/>
    </source>
</evidence>
<accession>A0ABQ3Z7I7</accession>
<organism evidence="3 4">
    <name type="scientific">Paractinoplanes durhamensis</name>
    <dbReference type="NCBI Taxonomy" id="113563"/>
    <lineage>
        <taxon>Bacteria</taxon>
        <taxon>Bacillati</taxon>
        <taxon>Actinomycetota</taxon>
        <taxon>Actinomycetes</taxon>
        <taxon>Micromonosporales</taxon>
        <taxon>Micromonosporaceae</taxon>
        <taxon>Paractinoplanes</taxon>
    </lineage>
</organism>
<gene>
    <name evidence="3" type="ORF">Adu01nite_71260</name>
</gene>
<dbReference type="CDD" id="cd01949">
    <property type="entry name" value="GGDEF"/>
    <property type="match status" value="1"/>
</dbReference>
<protein>
    <recommendedName>
        <fullName evidence="2">GGDEF domain-containing protein</fullName>
    </recommendedName>
</protein>
<comment type="caution">
    <text evidence="3">The sequence shown here is derived from an EMBL/GenBank/DDBJ whole genome shotgun (WGS) entry which is preliminary data.</text>
</comment>
<feature type="domain" description="GGDEF" evidence="2">
    <location>
        <begin position="15"/>
        <end position="146"/>
    </location>
</feature>
<dbReference type="PROSITE" id="PS50887">
    <property type="entry name" value="GGDEF"/>
    <property type="match status" value="1"/>
</dbReference>
<evidence type="ECO:0000256" key="1">
    <source>
        <dbReference type="SAM" id="MobiDB-lite"/>
    </source>
</evidence>
<dbReference type="InterPro" id="IPR000160">
    <property type="entry name" value="GGDEF_dom"/>
</dbReference>
<dbReference type="PANTHER" id="PTHR44757">
    <property type="entry name" value="DIGUANYLATE CYCLASE DGCP"/>
    <property type="match status" value="1"/>
</dbReference>
<feature type="compositionally biased region" description="Polar residues" evidence="1">
    <location>
        <begin position="134"/>
        <end position="146"/>
    </location>
</feature>
<dbReference type="SMART" id="SM00267">
    <property type="entry name" value="GGDEF"/>
    <property type="match status" value="1"/>
</dbReference>
<dbReference type="NCBIfam" id="TIGR00254">
    <property type="entry name" value="GGDEF"/>
    <property type="match status" value="1"/>
</dbReference>
<dbReference type="Pfam" id="PF00990">
    <property type="entry name" value="GGDEF"/>
    <property type="match status" value="1"/>
</dbReference>
<reference evidence="3 4" key="1">
    <citation type="submission" date="2021-01" db="EMBL/GenBank/DDBJ databases">
        <title>Whole genome shotgun sequence of Actinoplanes durhamensis NBRC 14914.</title>
        <authorList>
            <person name="Komaki H."/>
            <person name="Tamura T."/>
        </authorList>
    </citation>
    <scope>NUCLEOTIDE SEQUENCE [LARGE SCALE GENOMIC DNA]</scope>
    <source>
        <strain evidence="3 4">NBRC 14914</strain>
    </source>
</reference>